<dbReference type="Gene3D" id="3.40.710.10">
    <property type="entry name" value="DD-peptidase/beta-lactamase superfamily"/>
    <property type="match status" value="1"/>
</dbReference>
<dbReference type="Proteomes" id="UP001275084">
    <property type="component" value="Unassembled WGS sequence"/>
</dbReference>
<dbReference type="AlphaFoldDB" id="A0AAJ0HE75"/>
<name>A0AAJ0HE75_9PEZI</name>
<sequence length="115" mass="11836">MNMKGLAEALGATGPAMNSILASSGTAGAAVGILHHGEIIHTAGYGFRDIGRQLPMDQNSVVPLFSLTKFMTAAALGSLLDANGASDFSHLYLDKNETLNAASALPLTAGFREGF</sequence>
<proteinExistence type="predicted"/>
<keyword evidence="3" id="KW-1185">Reference proteome</keyword>
<dbReference type="SUPFAM" id="SSF56601">
    <property type="entry name" value="beta-lactamase/transpeptidase-like"/>
    <property type="match status" value="1"/>
</dbReference>
<dbReference type="InterPro" id="IPR012338">
    <property type="entry name" value="Beta-lactam/transpept-like"/>
</dbReference>
<evidence type="ECO:0000313" key="2">
    <source>
        <dbReference type="EMBL" id="KAK3348961.1"/>
    </source>
</evidence>
<accession>A0AAJ0HE75</accession>
<feature type="domain" description="Beta-lactamase-related" evidence="1">
    <location>
        <begin position="21"/>
        <end position="83"/>
    </location>
</feature>
<reference evidence="2" key="2">
    <citation type="submission" date="2023-06" db="EMBL/GenBank/DDBJ databases">
        <authorList>
            <consortium name="Lawrence Berkeley National Laboratory"/>
            <person name="Haridas S."/>
            <person name="Hensen N."/>
            <person name="Bonometti L."/>
            <person name="Westerberg I."/>
            <person name="Brannstrom I.O."/>
            <person name="Guillou S."/>
            <person name="Cros-Aarteil S."/>
            <person name="Calhoun S."/>
            <person name="Kuo A."/>
            <person name="Mondo S."/>
            <person name="Pangilinan J."/>
            <person name="Riley R."/>
            <person name="Labutti K."/>
            <person name="Andreopoulos B."/>
            <person name="Lipzen A."/>
            <person name="Chen C."/>
            <person name="Yanf M."/>
            <person name="Daum C."/>
            <person name="Ng V."/>
            <person name="Clum A."/>
            <person name="Steindorff A."/>
            <person name="Ohm R."/>
            <person name="Martin F."/>
            <person name="Silar P."/>
            <person name="Natvig D."/>
            <person name="Lalanne C."/>
            <person name="Gautier V."/>
            <person name="Ament-Velasquez S.L."/>
            <person name="Kruys A."/>
            <person name="Hutchinson M.I."/>
            <person name="Powell A.J."/>
            <person name="Barry K."/>
            <person name="Miller A.N."/>
            <person name="Grigoriev I.V."/>
            <person name="Debuchy R."/>
            <person name="Gladieux P."/>
            <person name="Thoren M.H."/>
            <person name="Johannesson H."/>
        </authorList>
    </citation>
    <scope>NUCLEOTIDE SEQUENCE</scope>
    <source>
        <strain evidence="2">CBS 955.72</strain>
    </source>
</reference>
<dbReference type="EMBL" id="JAUIQD010000005">
    <property type="protein sequence ID" value="KAK3348961.1"/>
    <property type="molecule type" value="Genomic_DNA"/>
</dbReference>
<organism evidence="2 3">
    <name type="scientific">Lasiosphaeria hispida</name>
    <dbReference type="NCBI Taxonomy" id="260671"/>
    <lineage>
        <taxon>Eukaryota</taxon>
        <taxon>Fungi</taxon>
        <taxon>Dikarya</taxon>
        <taxon>Ascomycota</taxon>
        <taxon>Pezizomycotina</taxon>
        <taxon>Sordariomycetes</taxon>
        <taxon>Sordariomycetidae</taxon>
        <taxon>Sordariales</taxon>
        <taxon>Lasiosphaeriaceae</taxon>
        <taxon>Lasiosphaeria</taxon>
    </lineage>
</organism>
<reference evidence="2" key="1">
    <citation type="journal article" date="2023" name="Mol. Phylogenet. Evol.">
        <title>Genome-scale phylogeny and comparative genomics of the fungal order Sordariales.</title>
        <authorList>
            <person name="Hensen N."/>
            <person name="Bonometti L."/>
            <person name="Westerberg I."/>
            <person name="Brannstrom I.O."/>
            <person name="Guillou S."/>
            <person name="Cros-Aarteil S."/>
            <person name="Calhoun S."/>
            <person name="Haridas S."/>
            <person name="Kuo A."/>
            <person name="Mondo S."/>
            <person name="Pangilinan J."/>
            <person name="Riley R."/>
            <person name="LaButti K."/>
            <person name="Andreopoulos B."/>
            <person name="Lipzen A."/>
            <person name="Chen C."/>
            <person name="Yan M."/>
            <person name="Daum C."/>
            <person name="Ng V."/>
            <person name="Clum A."/>
            <person name="Steindorff A."/>
            <person name="Ohm R.A."/>
            <person name="Martin F."/>
            <person name="Silar P."/>
            <person name="Natvig D.O."/>
            <person name="Lalanne C."/>
            <person name="Gautier V."/>
            <person name="Ament-Velasquez S.L."/>
            <person name="Kruys A."/>
            <person name="Hutchinson M.I."/>
            <person name="Powell A.J."/>
            <person name="Barry K."/>
            <person name="Miller A.N."/>
            <person name="Grigoriev I.V."/>
            <person name="Debuchy R."/>
            <person name="Gladieux P."/>
            <person name="Hiltunen Thoren M."/>
            <person name="Johannesson H."/>
        </authorList>
    </citation>
    <scope>NUCLEOTIDE SEQUENCE</scope>
    <source>
        <strain evidence="2">CBS 955.72</strain>
    </source>
</reference>
<gene>
    <name evidence="2" type="ORF">B0T25DRAFT_569621</name>
</gene>
<evidence type="ECO:0000259" key="1">
    <source>
        <dbReference type="Pfam" id="PF00144"/>
    </source>
</evidence>
<dbReference type="InterPro" id="IPR001466">
    <property type="entry name" value="Beta-lactam-related"/>
</dbReference>
<dbReference type="Pfam" id="PF00144">
    <property type="entry name" value="Beta-lactamase"/>
    <property type="match status" value="1"/>
</dbReference>
<protein>
    <recommendedName>
        <fullName evidence="1">Beta-lactamase-related domain-containing protein</fullName>
    </recommendedName>
</protein>
<evidence type="ECO:0000313" key="3">
    <source>
        <dbReference type="Proteomes" id="UP001275084"/>
    </source>
</evidence>
<comment type="caution">
    <text evidence="2">The sequence shown here is derived from an EMBL/GenBank/DDBJ whole genome shotgun (WGS) entry which is preliminary data.</text>
</comment>